<evidence type="ECO:0000259" key="1">
    <source>
        <dbReference type="Pfam" id="PF13182"/>
    </source>
</evidence>
<organism evidence="2 3">
    <name type="scientific">Agaribacillus aureus</name>
    <dbReference type="NCBI Taxonomy" id="3051825"/>
    <lineage>
        <taxon>Bacteria</taxon>
        <taxon>Pseudomonadati</taxon>
        <taxon>Bacteroidota</taxon>
        <taxon>Cytophagia</taxon>
        <taxon>Cytophagales</taxon>
        <taxon>Splendidivirgaceae</taxon>
        <taxon>Agaribacillus</taxon>
    </lineage>
</organism>
<dbReference type="Proteomes" id="UP001172083">
    <property type="component" value="Unassembled WGS sequence"/>
</dbReference>
<proteinExistence type="predicted"/>
<sequence length="274" mass="31557">MKFSGHESFHCRSLWLKKGYDHLKSGYDFKDDAPILLGVGKNMVSSIRYWVKSFGLVDTESEELKLIADRIFGEDGWDPFLEDEGTLWLLHYWVVTQGYASIYGIIFNELRKRKPLFTTDNFVDLVKELGDNTSESSLRKDFQALTRTYVSKNNDKDLEDSYSGILTELKLVKEHKIGLEIEPIKRPNIPLSILLYCILDNHKDSNSLSFESLYGDNNSVGSVFALSREGLNDLLEGISEEFKDITYSNEAGIREIQFKKKIDSLNTLKEYYEN</sequence>
<dbReference type="Pfam" id="PF13182">
    <property type="entry name" value="DUF4007"/>
    <property type="match status" value="1"/>
</dbReference>
<reference evidence="2" key="1">
    <citation type="submission" date="2023-06" db="EMBL/GenBank/DDBJ databases">
        <title>Genomic of Agaribacillus aureum.</title>
        <authorList>
            <person name="Wang G."/>
        </authorList>
    </citation>
    <scope>NUCLEOTIDE SEQUENCE</scope>
    <source>
        <strain evidence="2">BMA12</strain>
    </source>
</reference>
<evidence type="ECO:0000313" key="3">
    <source>
        <dbReference type="Proteomes" id="UP001172083"/>
    </source>
</evidence>
<gene>
    <name evidence="2" type="ORF">QQ020_14450</name>
</gene>
<feature type="domain" description="DUF4007" evidence="1">
    <location>
        <begin position="3"/>
        <end position="272"/>
    </location>
</feature>
<dbReference type="EMBL" id="JAUJEB010000002">
    <property type="protein sequence ID" value="MDN5213266.1"/>
    <property type="molecule type" value="Genomic_DNA"/>
</dbReference>
<accession>A0ABT8L878</accession>
<keyword evidence="3" id="KW-1185">Reference proteome</keyword>
<protein>
    <submittedName>
        <fullName evidence="2">DUF4007 family protein</fullName>
    </submittedName>
</protein>
<name>A0ABT8L878_9BACT</name>
<comment type="caution">
    <text evidence="2">The sequence shown here is derived from an EMBL/GenBank/DDBJ whole genome shotgun (WGS) entry which is preliminary data.</text>
</comment>
<dbReference type="InterPro" id="IPR025248">
    <property type="entry name" value="DUF4007"/>
</dbReference>
<evidence type="ECO:0000313" key="2">
    <source>
        <dbReference type="EMBL" id="MDN5213266.1"/>
    </source>
</evidence>
<dbReference type="RefSeq" id="WP_346758605.1">
    <property type="nucleotide sequence ID" value="NZ_JAUJEB010000002.1"/>
</dbReference>